<dbReference type="InterPro" id="IPR003593">
    <property type="entry name" value="AAA+_ATPase"/>
</dbReference>
<evidence type="ECO:0000313" key="4">
    <source>
        <dbReference type="EMBL" id="MBU5627544.1"/>
    </source>
</evidence>
<gene>
    <name evidence="4" type="ORF">KQI82_11545</name>
</gene>
<dbReference type="Pfam" id="PF05157">
    <property type="entry name" value="MshEN"/>
    <property type="match status" value="1"/>
</dbReference>
<organism evidence="4 5">
    <name type="scientific">Dysosmobacter acutus</name>
    <dbReference type="NCBI Taxonomy" id="2841504"/>
    <lineage>
        <taxon>Bacteria</taxon>
        <taxon>Bacillati</taxon>
        <taxon>Bacillota</taxon>
        <taxon>Clostridia</taxon>
        <taxon>Eubacteriales</taxon>
        <taxon>Oscillospiraceae</taxon>
        <taxon>Dysosmobacter</taxon>
    </lineage>
</organism>
<dbReference type="InterPro" id="IPR007831">
    <property type="entry name" value="T2SS_GspE_N"/>
</dbReference>
<accession>A0ABS6FB91</accession>
<reference evidence="4 5" key="1">
    <citation type="submission" date="2021-06" db="EMBL/GenBank/DDBJ databases">
        <authorList>
            <person name="Sun Q."/>
            <person name="Li D."/>
        </authorList>
    </citation>
    <scope>NUCLEOTIDE SEQUENCE [LARGE SCALE GENOMIC DNA]</scope>
    <source>
        <strain evidence="4 5">MSJ-2</strain>
    </source>
</reference>
<comment type="caution">
    <text evidence="4">The sequence shown here is derived from an EMBL/GenBank/DDBJ whole genome shotgun (WGS) entry which is preliminary data.</text>
</comment>
<feature type="domain" description="AAA+ ATPase" evidence="3">
    <location>
        <begin position="315"/>
        <end position="467"/>
    </location>
</feature>
<evidence type="ECO:0000256" key="1">
    <source>
        <dbReference type="ARBA" id="ARBA00022741"/>
    </source>
</evidence>
<evidence type="ECO:0000313" key="5">
    <source>
        <dbReference type="Proteomes" id="UP000787672"/>
    </source>
</evidence>
<keyword evidence="5" id="KW-1185">Reference proteome</keyword>
<evidence type="ECO:0000256" key="2">
    <source>
        <dbReference type="ARBA" id="ARBA00022840"/>
    </source>
</evidence>
<evidence type="ECO:0000259" key="3">
    <source>
        <dbReference type="SMART" id="SM00382"/>
    </source>
</evidence>
<dbReference type="Proteomes" id="UP000787672">
    <property type="component" value="Unassembled WGS sequence"/>
</dbReference>
<protein>
    <submittedName>
        <fullName evidence="4">GspE/PulE family protein</fullName>
    </submittedName>
</protein>
<dbReference type="RefSeq" id="WP_216632896.1">
    <property type="nucleotide sequence ID" value="NZ_JAHLQN010000001.1"/>
</dbReference>
<name>A0ABS6FB91_9FIRM</name>
<sequence length="570" mass="63167">MAYTRLGDLLKSVNLITDEQLSAALENQKKSKRRLGEELIAEQVITEQQFIEALEMQLGVEFIDLSQISIPPRMAETIPRGIAKKHALVPVRLNQNTLYIAMTDPLNFMAIEEVKTATRHRVVPMIATSEAVSRAIASLYGNEGAARAIEEMQREMRASEGSRGPDPFQANEIGDDARSAPTIRLVNSIIERAISERASDIHLEPEEGELRVRMRIDGLMRAVMSVPKDLQSSVVSRLKIMGGMDITERKVPQDGRANVRVKQSDVDLRMSTLPTIYGEKVVIRLLDKSARLLDKGRIGLTGEDLGKYERLIRQNSGVILIVGPTGSGKSSTMYTMIRELNREQVNLVTLEDPVEYNIAGINQVQINEKTGMTFSGGLRAILRQDPDIIAVGEIRDGETAQIAMRAALTGHLVLSTIHTNDAVSTVERLLDIGVEPYLIASALSGVISQRLVRRICPECREEYQPSEEELADIGLQPGTEHKFYRGRGCPACFGTGYRGRTGVFELLIVDRKLRGAISAGAGREEIDALVRREGRFTSLADNCRRLVIEGVTTIEEARRITNSADYDYES</sequence>
<keyword evidence="1" id="KW-0547">Nucleotide-binding</keyword>
<dbReference type="CDD" id="cd01129">
    <property type="entry name" value="PulE-GspE-like"/>
    <property type="match status" value="1"/>
</dbReference>
<dbReference type="InterPro" id="IPR001482">
    <property type="entry name" value="T2SS/T4SS_dom"/>
</dbReference>
<keyword evidence="2" id="KW-0067">ATP-binding</keyword>
<proteinExistence type="predicted"/>
<dbReference type="PANTHER" id="PTHR30258">
    <property type="entry name" value="TYPE II SECRETION SYSTEM PROTEIN GSPE-RELATED"/>
    <property type="match status" value="1"/>
</dbReference>
<dbReference type="SMART" id="SM00382">
    <property type="entry name" value="AAA"/>
    <property type="match status" value="1"/>
</dbReference>
<dbReference type="PANTHER" id="PTHR30258:SF29">
    <property type="entry name" value="MSHA PILUS ASSEMBLY ATPASE MSHE"/>
    <property type="match status" value="1"/>
</dbReference>
<dbReference type="Pfam" id="PF00437">
    <property type="entry name" value="T2SSE"/>
    <property type="match status" value="1"/>
</dbReference>
<dbReference type="EMBL" id="JAHLQN010000001">
    <property type="protein sequence ID" value="MBU5627544.1"/>
    <property type="molecule type" value="Genomic_DNA"/>
</dbReference>